<feature type="repeat" description="ANK" evidence="3">
    <location>
        <begin position="74"/>
        <end position="106"/>
    </location>
</feature>
<dbReference type="PROSITE" id="PS50088">
    <property type="entry name" value="ANK_REPEAT"/>
    <property type="match status" value="3"/>
</dbReference>
<feature type="repeat" description="ANK" evidence="3">
    <location>
        <begin position="122"/>
        <end position="154"/>
    </location>
</feature>
<dbReference type="AlphaFoldDB" id="A0A8G0PI30"/>
<evidence type="ECO:0000256" key="3">
    <source>
        <dbReference type="PROSITE-ProRule" id="PRU00023"/>
    </source>
</evidence>
<keyword evidence="2 3" id="KW-0040">ANK repeat</keyword>
<accession>A0A8G0PI30</accession>
<keyword evidence="5" id="KW-1185">Reference proteome</keyword>
<dbReference type="PANTHER" id="PTHR24126:SF65">
    <property type="entry name" value="CHROMOSOME UNDETERMINED SCAFFOLD_20, WHOLE GENOME SHOTGUN SEQUENCE"/>
    <property type="match status" value="1"/>
</dbReference>
<reference evidence="4 5" key="1">
    <citation type="journal article" date="2021" name="BMC Genomics">
        <title>Telomere-to-telomere genome assembly of asparaginase-producing Trichoderma simmonsii.</title>
        <authorList>
            <person name="Chung D."/>
            <person name="Kwon Y.M."/>
            <person name="Yang Y."/>
        </authorList>
    </citation>
    <scope>NUCLEOTIDE SEQUENCE [LARGE SCALE GENOMIC DNA]</scope>
    <source>
        <strain evidence="4 5">GH-Sj1</strain>
    </source>
</reference>
<gene>
    <name evidence="4" type="ORF">H0G86_010316</name>
</gene>
<sequence length="433" mass="46940">MSSFQAAYLTVSSNQYLHISGSPPDPRLFLPHINFLSMAHTMIDNLCRQIEIDNLSGVEDAIKAGVPINQYSAAGLTPLGTAIICGHLAITQFLLNKGADISLAYKSDLCLDKARMQSDLPEVCAAIHCASVSGSADLIRLLVDHGADINDPSALDYGAQMLPLFLSRGDATKVLIELGADVSRSNSSGFTALLHAMAREDVSSTRLLVENGADVEVERKTKYRIRVPLEKGKEDTEERLVEGTSSPLMVACHQGRLRPTSFEMIKILASGGADVNRRYYIKTTECDLSFTVLSLICGSRTPTPLVKGAYAKKDQYGEKEVATIRELIAAGADANNPPIITYLCEGEMPFKDFESRFDVIQKLVNHGLHLDAQSGRDPLLALLKSFTKHPEAEAQFLSIATVLARAGMKLGHCTEEMELAGLPAGFIQSIDSD</sequence>
<organism evidence="4 5">
    <name type="scientific">Trichoderma simmonsii</name>
    <dbReference type="NCBI Taxonomy" id="1491479"/>
    <lineage>
        <taxon>Eukaryota</taxon>
        <taxon>Fungi</taxon>
        <taxon>Dikarya</taxon>
        <taxon>Ascomycota</taxon>
        <taxon>Pezizomycotina</taxon>
        <taxon>Sordariomycetes</taxon>
        <taxon>Hypocreomycetidae</taxon>
        <taxon>Hypocreales</taxon>
        <taxon>Hypocreaceae</taxon>
        <taxon>Trichoderma</taxon>
    </lineage>
</organism>
<dbReference type="EMBL" id="CP075868">
    <property type="protein sequence ID" value="QYT03351.1"/>
    <property type="molecule type" value="Genomic_DNA"/>
</dbReference>
<dbReference type="InterPro" id="IPR036770">
    <property type="entry name" value="Ankyrin_rpt-contain_sf"/>
</dbReference>
<dbReference type="Pfam" id="PF13606">
    <property type="entry name" value="Ank_3"/>
    <property type="match status" value="1"/>
</dbReference>
<dbReference type="PANTHER" id="PTHR24126">
    <property type="entry name" value="ANKYRIN REPEAT, PH AND SEC7 DOMAIN CONTAINING PROTEIN SECG-RELATED"/>
    <property type="match status" value="1"/>
</dbReference>
<proteinExistence type="predicted"/>
<dbReference type="Pfam" id="PF12796">
    <property type="entry name" value="Ank_2"/>
    <property type="match status" value="1"/>
</dbReference>
<dbReference type="Proteomes" id="UP000826661">
    <property type="component" value="Chromosome V"/>
</dbReference>
<protein>
    <submittedName>
        <fullName evidence="4">ANK_REP_REGION domain-containing protein</fullName>
    </submittedName>
</protein>
<dbReference type="SMART" id="SM00248">
    <property type="entry name" value="ANK"/>
    <property type="match status" value="4"/>
</dbReference>
<evidence type="ECO:0000313" key="4">
    <source>
        <dbReference type="EMBL" id="QYT03351.1"/>
    </source>
</evidence>
<evidence type="ECO:0000256" key="2">
    <source>
        <dbReference type="ARBA" id="ARBA00023043"/>
    </source>
</evidence>
<evidence type="ECO:0000313" key="5">
    <source>
        <dbReference type="Proteomes" id="UP000826661"/>
    </source>
</evidence>
<feature type="repeat" description="ANK" evidence="3">
    <location>
        <begin position="188"/>
        <end position="220"/>
    </location>
</feature>
<dbReference type="Gene3D" id="1.25.40.20">
    <property type="entry name" value="Ankyrin repeat-containing domain"/>
    <property type="match status" value="2"/>
</dbReference>
<name>A0A8G0PI30_9HYPO</name>
<dbReference type="SUPFAM" id="SSF48403">
    <property type="entry name" value="Ankyrin repeat"/>
    <property type="match status" value="1"/>
</dbReference>
<dbReference type="InterPro" id="IPR002110">
    <property type="entry name" value="Ankyrin_rpt"/>
</dbReference>
<keyword evidence="1" id="KW-0677">Repeat</keyword>
<dbReference type="PROSITE" id="PS50297">
    <property type="entry name" value="ANK_REP_REGION"/>
    <property type="match status" value="3"/>
</dbReference>
<evidence type="ECO:0000256" key="1">
    <source>
        <dbReference type="ARBA" id="ARBA00022737"/>
    </source>
</evidence>